<dbReference type="EMBL" id="AACANT010000012">
    <property type="protein sequence ID" value="EAJ7667917.1"/>
    <property type="molecule type" value="Genomic_DNA"/>
</dbReference>
<organism evidence="2">
    <name type="scientific">Campylobacter coli</name>
    <dbReference type="NCBI Taxonomy" id="195"/>
    <lineage>
        <taxon>Bacteria</taxon>
        <taxon>Pseudomonadati</taxon>
        <taxon>Campylobacterota</taxon>
        <taxon>Epsilonproteobacteria</taxon>
        <taxon>Campylobacterales</taxon>
        <taxon>Campylobacteraceae</taxon>
        <taxon>Campylobacter</taxon>
    </lineage>
</organism>
<dbReference type="AlphaFoldDB" id="A0A5T0DX89"/>
<evidence type="ECO:0000313" key="2">
    <source>
        <dbReference type="EMBL" id="EAJ7667917.1"/>
    </source>
</evidence>
<comment type="caution">
    <text evidence="2">The sequence shown here is derived from an EMBL/GenBank/DDBJ whole genome shotgun (WGS) entry which is preliminary data.</text>
</comment>
<sequence>MQTNEIFKKNLEAMQGSTYEKLKYKLKNFQELRNFSFHIGKDPIDINIIDKKHLKKIYQNPIKELEENLKLYQEQYTNYPFLFFYGLGNGILYKALLKNTLHKRIIIIEKELDIIFITLNLIDFSEDLFKGRIIITHTLDYNNNIAELIFGLTEISLFLKTYQINLHSPFYRIYQEDIKKINNINLQTIKYLTLKKGTDPLDAMVGIEQAIWNLPEMFKHYSYKELLDKRKNLSKNAIIVSTGPSLTKQLSLLKQYANKAIIFCADSSYPILAKHNIKPDYVLSLERIPLTSEFFNNDFGEFDKDILFILPGLTHPNSIKYLKKFKKDYMLVARHLPFALSLDLKEYGYIGGGMSVAHSAYELAILLKCENIILIGQDLAYSKEGKSHTDDYINLALHEKDFERNKGHFTTIAYGGEGEVESSEVWTLFRKIFENYAINNQKYIKTYNCTEGGARIKGTIEKPFAEICKEILTKDIKKPLKKLKKKTKKEQFDKMLKSYRKIKTNIQLALNFQKECKKTLRKIQKITQKNKYINLENIVKDIDIIREKLSHKKYFFLHEILGPTLHHEESLIAPIYTQSVHNESQRQNKILSWIYANESLIETIIDLIESQNTRLKKAIIPLQDELEKRSLI</sequence>
<gene>
    <name evidence="2" type="ORF">A9459_08700</name>
</gene>
<feature type="domain" description="6-hydroxymethylpterin diphosphokinase MptE-like" evidence="1">
    <location>
        <begin position="210"/>
        <end position="383"/>
    </location>
</feature>
<dbReference type="PANTHER" id="PTHR41786:SF1">
    <property type="entry name" value="6-HYDROXYMETHYLPTERIN DIPHOSPHOKINASE MPTE-LIKE DOMAIN-CONTAINING PROTEIN"/>
    <property type="match status" value="1"/>
</dbReference>
<accession>A0A5T0DX89</accession>
<protein>
    <submittedName>
        <fullName evidence="2">DUF115 domain-containing protein</fullName>
    </submittedName>
</protein>
<dbReference type="RefSeq" id="WP_012006750.1">
    <property type="nucleotide sequence ID" value="NZ_CAKJTY010000018.1"/>
</dbReference>
<dbReference type="InterPro" id="IPR002826">
    <property type="entry name" value="MptE-like"/>
</dbReference>
<proteinExistence type="predicted"/>
<name>A0A5T0DX89_CAMCO</name>
<dbReference type="PANTHER" id="PTHR41786">
    <property type="entry name" value="MOTILITY ACCESSORY FACTOR MAF"/>
    <property type="match status" value="1"/>
</dbReference>
<evidence type="ECO:0000259" key="1">
    <source>
        <dbReference type="Pfam" id="PF01973"/>
    </source>
</evidence>
<dbReference type="Pfam" id="PF01973">
    <property type="entry name" value="MptE-like"/>
    <property type="match status" value="1"/>
</dbReference>
<reference evidence="2" key="1">
    <citation type="submission" date="2018-05" db="EMBL/GenBank/DDBJ databases">
        <authorList>
            <consortium name="PulseNet: The National Subtyping Network for Foodborne Disease Surveillance"/>
            <person name="Tarr C.L."/>
            <person name="Trees E."/>
            <person name="Katz L.S."/>
            <person name="Carleton-Romer H.A."/>
            <person name="Stroika S."/>
            <person name="Kucerova Z."/>
            <person name="Roache K.F."/>
            <person name="Sabol A.L."/>
            <person name="Besser J."/>
            <person name="Gerner-Smidt P."/>
        </authorList>
    </citation>
    <scope>NUCLEOTIDE SEQUENCE</scope>
    <source>
        <strain evidence="2">2015D-0222</strain>
    </source>
</reference>